<evidence type="ECO:0000256" key="8">
    <source>
        <dbReference type="ARBA" id="ARBA00022842"/>
    </source>
</evidence>
<comment type="cofactor">
    <cofactor evidence="2">
        <name>Mg(2+)</name>
        <dbReference type="ChEBI" id="CHEBI:18420"/>
    </cofactor>
</comment>
<dbReference type="Pfam" id="PF02880">
    <property type="entry name" value="PGM_PMM_III"/>
    <property type="match status" value="1"/>
</dbReference>
<keyword evidence="10" id="KW-0472">Membrane</keyword>
<evidence type="ECO:0000256" key="7">
    <source>
        <dbReference type="ARBA" id="ARBA00022723"/>
    </source>
</evidence>
<dbReference type="PRINTS" id="PR00509">
    <property type="entry name" value="PGMPMM"/>
</dbReference>
<dbReference type="InterPro" id="IPR036900">
    <property type="entry name" value="A-D-PHexomutase_C_sf"/>
</dbReference>
<gene>
    <name evidence="15" type="ORF">A11A3_09065</name>
</gene>
<proteinExistence type="inferred from homology"/>
<dbReference type="GO" id="GO:0005975">
    <property type="term" value="P:carbohydrate metabolic process"/>
    <property type="evidence" value="ECO:0007669"/>
    <property type="project" value="InterPro"/>
</dbReference>
<comment type="catalytic activity">
    <reaction evidence="1">
        <text>alpha-D-mannose 1-phosphate = D-mannose 6-phosphate</text>
        <dbReference type="Rhea" id="RHEA:11140"/>
        <dbReference type="ChEBI" id="CHEBI:58409"/>
        <dbReference type="ChEBI" id="CHEBI:58735"/>
        <dbReference type="EC" id="5.4.2.8"/>
    </reaction>
</comment>
<keyword evidence="10" id="KW-0812">Transmembrane</keyword>
<dbReference type="RefSeq" id="WP_008928992.1">
    <property type="nucleotide sequence ID" value="NZ_AMRJ01000012.1"/>
</dbReference>
<comment type="pathway">
    <text evidence="3">Nucleotide-sugar biosynthesis; GDP-alpha-D-mannose biosynthesis; alpha-D-mannose 1-phosphate from D-fructose 6-phosphate: step 2/2.</text>
</comment>
<evidence type="ECO:0000256" key="4">
    <source>
        <dbReference type="ARBA" id="ARBA00010231"/>
    </source>
</evidence>
<keyword evidence="7" id="KW-0479">Metal-binding</keyword>
<organism evidence="15 16">
    <name type="scientific">Alcanivorax hongdengensis A-11-3</name>
    <dbReference type="NCBI Taxonomy" id="1177179"/>
    <lineage>
        <taxon>Bacteria</taxon>
        <taxon>Pseudomonadati</taxon>
        <taxon>Pseudomonadota</taxon>
        <taxon>Gammaproteobacteria</taxon>
        <taxon>Oceanospirillales</taxon>
        <taxon>Alcanivoracaceae</taxon>
        <taxon>Alcanivorax</taxon>
    </lineage>
</organism>
<comment type="similarity">
    <text evidence="4">Belongs to the phosphohexose mutase family.</text>
</comment>
<evidence type="ECO:0000313" key="16">
    <source>
        <dbReference type="Proteomes" id="UP000010164"/>
    </source>
</evidence>
<protein>
    <recommendedName>
        <fullName evidence="5">phosphomannomutase</fullName>
        <ecNumber evidence="5">5.4.2.8</ecNumber>
    </recommendedName>
</protein>
<evidence type="ECO:0000256" key="2">
    <source>
        <dbReference type="ARBA" id="ARBA00001946"/>
    </source>
</evidence>
<dbReference type="InterPro" id="IPR005841">
    <property type="entry name" value="Alpha-D-phosphohexomutase_SF"/>
</dbReference>
<keyword evidence="8" id="KW-0460">Magnesium</keyword>
<feature type="domain" description="Alpha-D-phosphohexomutase alpha/beta/alpha" evidence="13">
    <location>
        <begin position="498"/>
        <end position="591"/>
    </location>
</feature>
<evidence type="ECO:0000256" key="3">
    <source>
        <dbReference type="ARBA" id="ARBA00004699"/>
    </source>
</evidence>
<evidence type="ECO:0000256" key="5">
    <source>
        <dbReference type="ARBA" id="ARBA00012730"/>
    </source>
</evidence>
<evidence type="ECO:0000259" key="14">
    <source>
        <dbReference type="Pfam" id="PF02880"/>
    </source>
</evidence>
<dbReference type="PATRIC" id="fig|1177179.3.peg.1812"/>
<dbReference type="PANTHER" id="PTHR43771">
    <property type="entry name" value="PHOSPHOMANNOMUTASE"/>
    <property type="match status" value="1"/>
</dbReference>
<dbReference type="EMBL" id="AMRJ01000012">
    <property type="protein sequence ID" value="EKF74338.1"/>
    <property type="molecule type" value="Genomic_DNA"/>
</dbReference>
<feature type="domain" description="Alpha-D-phosphohexomutase alpha/beta/alpha" evidence="12">
    <location>
        <begin position="349"/>
        <end position="461"/>
    </location>
</feature>
<dbReference type="SUPFAM" id="SSF53738">
    <property type="entry name" value="Phosphoglucomutase, first 3 domains"/>
    <property type="match status" value="3"/>
</dbReference>
<evidence type="ECO:0000259" key="13">
    <source>
        <dbReference type="Pfam" id="PF02879"/>
    </source>
</evidence>
<evidence type="ECO:0000256" key="10">
    <source>
        <dbReference type="SAM" id="Phobius"/>
    </source>
</evidence>
<dbReference type="GO" id="GO:0000287">
    <property type="term" value="F:magnesium ion binding"/>
    <property type="evidence" value="ECO:0007669"/>
    <property type="project" value="InterPro"/>
</dbReference>
<name>L0WC34_9GAMM</name>
<dbReference type="OrthoDB" id="9803322at2"/>
<evidence type="ECO:0000256" key="1">
    <source>
        <dbReference type="ARBA" id="ARBA00000586"/>
    </source>
</evidence>
<evidence type="ECO:0000313" key="15">
    <source>
        <dbReference type="EMBL" id="EKF74338.1"/>
    </source>
</evidence>
<keyword evidence="10" id="KW-1133">Transmembrane helix</keyword>
<feature type="domain" description="Alpha-D-phosphohexomutase alpha/beta/alpha" evidence="14">
    <location>
        <begin position="596"/>
        <end position="702"/>
    </location>
</feature>
<accession>L0WC34</accession>
<evidence type="ECO:0000256" key="9">
    <source>
        <dbReference type="ARBA" id="ARBA00023235"/>
    </source>
</evidence>
<dbReference type="Pfam" id="PF02879">
    <property type="entry name" value="PGM_PMM_II"/>
    <property type="match status" value="1"/>
</dbReference>
<dbReference type="AlphaFoldDB" id="L0WC34"/>
<sequence length="800" mass="86522">MGKNNNKPASNKDDSALKLLLPMMAAAIVAVLLSSGGLYWYQSQISASQQQQALARQLADSQLATINDWLERSRQQLALLANRPDLNHALTDDTDTLKRYRDQWLPGATVDVVPNNDQAISQYSYLAQELLNDSRLGKTPKAVISAGKNPSLLMARPTANGQGSILFSQSLAPLKAQLTHNLPTGSAMTVSDGGNRIYQLGQAHGGNSRASASADGLSVQITRSTPGSDILIVAGAIGAGVLIILITTYVMGLRLGRVLRQDAAELINYCKELSKRADVTARNRLHFPVFGQVTQAQAKLAGQLRSHGGGAVKRPPVNTRTEEAMVVDDQDDGLLLVDESPEEAIPEGIFRAYDIRGVAGDTFTAHTAYLLGRAIGTEAGEAGQQSVIVARDGRLSSPELSRSLVKGLLESGRDVINIGDVPTPVLYYATKVLESQTGICVTGSHNPARDNGLKIVISDDTLHGDRILALHQRIKDKQFSSGQGKEEERDISDRYVGDIINDIVLARPLKIAVDCGNGITGNLGPRIFAELGCEVTPLYSEVDGNFPNHHPDPSKPENLAELIRTVQQEKLDLGLAFDGDGDRVAVVTPQGEIIWPDRLMMLFARDLLGRTPGADILFDVKCSRALPSLIRKCGGRPLMYKTGHSLIKAKMKESGAPLAGEMSGHIFFADRWFGFDDGIYAGARLLEILSLQDDDADQVFAALQTGLTTPEIQIPVSDETKFDLVDALSKRAEQFSGGRATTIDGLRVDFPDGWGLVRASNTTPVLVARFEGRDEEALQRVQTQFHNHLLAVDDSLKLPF</sequence>
<dbReference type="PROSITE" id="PS00710">
    <property type="entry name" value="PGM_PMM"/>
    <property type="match status" value="1"/>
</dbReference>
<feature type="transmembrane region" description="Helical" evidence="10">
    <location>
        <begin position="20"/>
        <end position="41"/>
    </location>
</feature>
<dbReference type="SUPFAM" id="SSF55957">
    <property type="entry name" value="Phosphoglucomutase, C-terminal domain"/>
    <property type="match status" value="1"/>
</dbReference>
<dbReference type="GO" id="GO:0004615">
    <property type="term" value="F:phosphomannomutase activity"/>
    <property type="evidence" value="ECO:0007669"/>
    <property type="project" value="UniProtKB-EC"/>
</dbReference>
<dbReference type="STRING" id="1177179.A11A3_09065"/>
<dbReference type="InterPro" id="IPR016055">
    <property type="entry name" value="A-D-PHexomutase_a/b/a-I/II/III"/>
</dbReference>
<dbReference type="Pfam" id="PF00408">
    <property type="entry name" value="PGM_PMM_IV"/>
    <property type="match status" value="1"/>
</dbReference>
<dbReference type="Gene3D" id="3.40.120.10">
    <property type="entry name" value="Alpha-D-Glucose-1,6-Bisphosphate, subunit A, domain 3"/>
    <property type="match status" value="3"/>
</dbReference>
<dbReference type="InterPro" id="IPR005846">
    <property type="entry name" value="A-D-PHexomutase_a/b/a-III"/>
</dbReference>
<feature type="transmembrane region" description="Helical" evidence="10">
    <location>
        <begin position="230"/>
        <end position="251"/>
    </location>
</feature>
<dbReference type="InterPro" id="IPR005845">
    <property type="entry name" value="A-D-PHexomutase_a/b/a-II"/>
</dbReference>
<feature type="domain" description="Alpha-D-phosphohexomutase C-terminal" evidence="11">
    <location>
        <begin position="711"/>
        <end position="785"/>
    </location>
</feature>
<dbReference type="InterPro" id="IPR016066">
    <property type="entry name" value="A-D-PHexomutase_CS"/>
</dbReference>
<dbReference type="InterPro" id="IPR005844">
    <property type="entry name" value="A-D-PHexomutase_a/b/a-I"/>
</dbReference>
<keyword evidence="16" id="KW-1185">Reference proteome</keyword>
<dbReference type="InterPro" id="IPR005843">
    <property type="entry name" value="A-D-PHexomutase_C"/>
</dbReference>
<keyword evidence="9" id="KW-0413">Isomerase</keyword>
<evidence type="ECO:0000259" key="12">
    <source>
        <dbReference type="Pfam" id="PF02878"/>
    </source>
</evidence>
<comment type="caution">
    <text evidence="15">The sequence shown here is derived from an EMBL/GenBank/DDBJ whole genome shotgun (WGS) entry which is preliminary data.</text>
</comment>
<keyword evidence="6" id="KW-0597">Phosphoprotein</keyword>
<dbReference type="PANTHER" id="PTHR43771:SF2">
    <property type="entry name" value="PHOSPHOMANNOMUTASE_PHOSPHOGLUCOMUTASE"/>
    <property type="match status" value="1"/>
</dbReference>
<evidence type="ECO:0000259" key="11">
    <source>
        <dbReference type="Pfam" id="PF00408"/>
    </source>
</evidence>
<reference evidence="15 16" key="1">
    <citation type="journal article" date="2012" name="J. Bacteriol.">
        <title>Genome Sequence of the Alkane-Degrading Bacterium Alcanivorax hongdengensis Type Strain A-11-3.</title>
        <authorList>
            <person name="Lai Q."/>
            <person name="Shao Z."/>
        </authorList>
    </citation>
    <scope>NUCLEOTIDE SEQUENCE [LARGE SCALE GENOMIC DNA]</scope>
    <source>
        <strain evidence="15 16">A-11-3</strain>
    </source>
</reference>
<evidence type="ECO:0000256" key="6">
    <source>
        <dbReference type="ARBA" id="ARBA00022553"/>
    </source>
</evidence>
<dbReference type="Proteomes" id="UP000010164">
    <property type="component" value="Unassembled WGS sequence"/>
</dbReference>
<dbReference type="CDD" id="cd03089">
    <property type="entry name" value="PMM_PGM"/>
    <property type="match status" value="1"/>
</dbReference>
<dbReference type="eggNOG" id="COG1109">
    <property type="taxonomic scope" value="Bacteria"/>
</dbReference>
<dbReference type="Gene3D" id="3.30.310.50">
    <property type="entry name" value="Alpha-D-phosphohexomutase, C-terminal domain"/>
    <property type="match status" value="1"/>
</dbReference>
<dbReference type="EC" id="5.4.2.8" evidence="5"/>
<dbReference type="Pfam" id="PF02878">
    <property type="entry name" value="PGM_PMM_I"/>
    <property type="match status" value="1"/>
</dbReference>